<accession>A0AAJ1CZK9</accession>
<dbReference type="Proteomes" id="UP001208888">
    <property type="component" value="Unassembled WGS sequence"/>
</dbReference>
<dbReference type="EMBL" id="JANFVX010000009">
    <property type="protein sequence ID" value="MCW0344512.1"/>
    <property type="molecule type" value="Genomic_DNA"/>
</dbReference>
<evidence type="ECO:0000313" key="2">
    <source>
        <dbReference type="Proteomes" id="UP001208888"/>
    </source>
</evidence>
<protein>
    <submittedName>
        <fullName evidence="1">Uncharacterized protein</fullName>
    </submittedName>
</protein>
<organism evidence="1 2">
    <name type="scientific">Pantoea ananas</name>
    <name type="common">Erwinia uredovora</name>
    <dbReference type="NCBI Taxonomy" id="553"/>
    <lineage>
        <taxon>Bacteria</taxon>
        <taxon>Pseudomonadati</taxon>
        <taxon>Pseudomonadota</taxon>
        <taxon>Gammaproteobacteria</taxon>
        <taxon>Enterobacterales</taxon>
        <taxon>Erwiniaceae</taxon>
        <taxon>Pantoea</taxon>
    </lineage>
</organism>
<proteinExistence type="predicted"/>
<name>A0AAJ1CZK9_PANAN</name>
<dbReference type="AlphaFoldDB" id="A0AAJ1CZK9"/>
<gene>
    <name evidence="1" type="ORF">NB703_002605</name>
</gene>
<dbReference type="RefSeq" id="WP_028724305.1">
    <property type="nucleotide sequence ID" value="NZ_CP028033.1"/>
</dbReference>
<sequence>MIEANIVKRRAGDFVLMQSDQNWYIGVLIPNFYANSHFDVSKNFILIEHDIESKDDFDYLIKLAETIRKNVAEFSNREVGFIKLIK</sequence>
<evidence type="ECO:0000313" key="1">
    <source>
        <dbReference type="EMBL" id="MCW0344512.1"/>
    </source>
</evidence>
<reference evidence="1" key="1">
    <citation type="submission" date="2022-06" db="EMBL/GenBank/DDBJ databases">
        <title>Dynamics of rice microbiomes reveals core vertical transmitted seed endophytes.</title>
        <authorList>
            <person name="Liao K."/>
            <person name="Zhang X."/>
        </authorList>
    </citation>
    <scope>NUCLEOTIDE SEQUENCE</scope>
    <source>
        <strain evidence="1">JT1-17</strain>
    </source>
</reference>
<comment type="caution">
    <text evidence="1">The sequence shown here is derived from an EMBL/GenBank/DDBJ whole genome shotgun (WGS) entry which is preliminary data.</text>
</comment>